<proteinExistence type="predicted"/>
<feature type="transmembrane region" description="Helical" evidence="1">
    <location>
        <begin position="283"/>
        <end position="306"/>
    </location>
</feature>
<evidence type="ECO:0008006" key="4">
    <source>
        <dbReference type="Google" id="ProtNLM"/>
    </source>
</evidence>
<evidence type="ECO:0000313" key="3">
    <source>
        <dbReference type="Proteomes" id="UP001154078"/>
    </source>
</evidence>
<feature type="transmembrane region" description="Helical" evidence="1">
    <location>
        <begin position="129"/>
        <end position="148"/>
    </location>
</feature>
<dbReference type="InterPro" id="IPR007720">
    <property type="entry name" value="PigQ/GPI1"/>
</dbReference>
<gene>
    <name evidence="2" type="ORF">MELIAE_LOCUS12602</name>
</gene>
<dbReference type="EMBL" id="OV121140">
    <property type="protein sequence ID" value="CAH0563928.1"/>
    <property type="molecule type" value="Genomic_DNA"/>
</dbReference>
<dbReference type="Proteomes" id="UP001154078">
    <property type="component" value="Chromosome 9"/>
</dbReference>
<dbReference type="Pfam" id="PF05024">
    <property type="entry name" value="Gpi1"/>
    <property type="match status" value="1"/>
</dbReference>
<feature type="transmembrane region" description="Helical" evidence="1">
    <location>
        <begin position="354"/>
        <end position="370"/>
    </location>
</feature>
<keyword evidence="1" id="KW-0472">Membrane</keyword>
<feature type="transmembrane region" description="Helical" evidence="1">
    <location>
        <begin position="195"/>
        <end position="219"/>
    </location>
</feature>
<dbReference type="GO" id="GO:0006506">
    <property type="term" value="P:GPI anchor biosynthetic process"/>
    <property type="evidence" value="ECO:0007669"/>
    <property type="project" value="InterPro"/>
</dbReference>
<feature type="transmembrane region" description="Helical" evidence="1">
    <location>
        <begin position="257"/>
        <end position="276"/>
    </location>
</feature>
<dbReference type="GO" id="GO:0016020">
    <property type="term" value="C:membrane"/>
    <property type="evidence" value="ECO:0007669"/>
    <property type="project" value="InterPro"/>
</dbReference>
<keyword evidence="1" id="KW-1133">Transmembrane helix</keyword>
<dbReference type="PANTHER" id="PTHR21329:SF3">
    <property type="entry name" value="PHOSPHATIDYLINOSITOL N-ACETYLGLUCOSAMINYLTRANSFERASE SUBUNIT Q"/>
    <property type="match status" value="1"/>
</dbReference>
<dbReference type="PANTHER" id="PTHR21329">
    <property type="entry name" value="PHOSPHATIDYLINOSITOL N-ACETYLGLUCOSAMINYLTRANSFERASE SUBUNIT Q-RELATED"/>
    <property type="match status" value="1"/>
</dbReference>
<sequence length="477" mass="55518">MKPKNIFIFTPNALEKDKNGYLEGFHKKYADNEAYFITNSRIKKQCTKFVGYAGKNRNIQQTPNTISIENGKITVNGTNLPLVNISYDYHAFKDSRVIDNTLNIYGKFFNDLKQYFVDKNNSTNGRKSVFVRFIDFLTIYIGYMLILLDKCKFFVPFFATLTHFEQSLTTLLWFFEELKGKKLTLKAGNVLMAKIIDLVVGVVLMYYCINHQIGITIMFKDWTQEVVEQLKSLLLCLMGSPIGLKLNYAFNQSLGKFFFYHITLWKVFLNGLHPLIEQYFKCLLFPCLFGFTFQIAMLYDVISISTFHVYCIYVYAARMFNLQVKCLISLWRLFTGRKFNPLRNRVDSCQYEQNQLFIGTLGFTVFLFLLPTTTMYYTVFVSFRIIIKIVETLFSKLRHILNVLPLYGLSLWIFNSNLVAGSLYIKCVYIEKNDVTLEAKLNKLSLGQIFESTPKITKKNKFNLGEFVHNVFTGVLI</sequence>
<dbReference type="GO" id="GO:0005783">
    <property type="term" value="C:endoplasmic reticulum"/>
    <property type="evidence" value="ECO:0007669"/>
    <property type="project" value="TreeGrafter"/>
</dbReference>
<accession>A0A9P0BIG8</accession>
<keyword evidence="1" id="KW-0812">Transmembrane</keyword>
<name>A0A9P0BIG8_BRAAE</name>
<dbReference type="OrthoDB" id="70250at2759"/>
<feature type="transmembrane region" description="Helical" evidence="1">
    <location>
        <begin position="154"/>
        <end position="175"/>
    </location>
</feature>
<feature type="transmembrane region" description="Helical" evidence="1">
    <location>
        <begin position="406"/>
        <end position="425"/>
    </location>
</feature>
<keyword evidence="3" id="KW-1185">Reference proteome</keyword>
<protein>
    <recommendedName>
        <fullName evidence="4">Phosphatidylinositol N-acetylglucosaminyltransferase subunit Q</fullName>
    </recommendedName>
</protein>
<feature type="transmembrane region" description="Helical" evidence="1">
    <location>
        <begin position="312"/>
        <end position="334"/>
    </location>
</feature>
<evidence type="ECO:0000256" key="1">
    <source>
        <dbReference type="SAM" id="Phobius"/>
    </source>
</evidence>
<organism evidence="2 3">
    <name type="scientific">Brassicogethes aeneus</name>
    <name type="common">Rape pollen beetle</name>
    <name type="synonym">Meligethes aeneus</name>
    <dbReference type="NCBI Taxonomy" id="1431903"/>
    <lineage>
        <taxon>Eukaryota</taxon>
        <taxon>Metazoa</taxon>
        <taxon>Ecdysozoa</taxon>
        <taxon>Arthropoda</taxon>
        <taxon>Hexapoda</taxon>
        <taxon>Insecta</taxon>
        <taxon>Pterygota</taxon>
        <taxon>Neoptera</taxon>
        <taxon>Endopterygota</taxon>
        <taxon>Coleoptera</taxon>
        <taxon>Polyphaga</taxon>
        <taxon>Cucujiformia</taxon>
        <taxon>Nitidulidae</taxon>
        <taxon>Meligethinae</taxon>
        <taxon>Brassicogethes</taxon>
    </lineage>
</organism>
<dbReference type="AlphaFoldDB" id="A0A9P0BIG8"/>
<reference evidence="2" key="1">
    <citation type="submission" date="2021-12" db="EMBL/GenBank/DDBJ databases">
        <authorList>
            <person name="King R."/>
        </authorList>
    </citation>
    <scope>NUCLEOTIDE SEQUENCE</scope>
</reference>
<evidence type="ECO:0000313" key="2">
    <source>
        <dbReference type="EMBL" id="CAH0563928.1"/>
    </source>
</evidence>